<accession>A5HHH4</accession>
<name>A5HHH4_PETMA</name>
<dbReference type="EMBL" id="EF529073">
    <property type="protein sequence ID" value="ABO85779.1"/>
    <property type="molecule type" value="Genomic_DNA"/>
</dbReference>
<proteinExistence type="predicted"/>
<feature type="non-terminal residue" evidence="1">
    <location>
        <position position="1"/>
    </location>
</feature>
<reference evidence="1" key="3">
    <citation type="submission" date="2007-03" db="EMBL/GenBank/DDBJ databases">
        <authorList>
            <person name="Rogozin I.B."/>
            <person name="Iyer L.M."/>
            <person name="Liang L."/>
            <person name="Glazko G.V."/>
            <person name="Liston V.G."/>
            <person name="Pavlov Y.I."/>
            <person name="Pancer Z."/>
        </authorList>
    </citation>
    <scope>NUCLEOTIDE SEQUENCE</scope>
</reference>
<protein>
    <submittedName>
        <fullName evidence="1">Variable lymphocyte receptor B cassette</fullName>
    </submittedName>
</protein>
<evidence type="ECO:0000313" key="1">
    <source>
        <dbReference type="EMBL" id="ABO85779.1"/>
    </source>
</evidence>
<dbReference type="AlphaFoldDB" id="A5HHH4"/>
<keyword evidence="1" id="KW-0675">Receptor</keyword>
<organism evidence="1">
    <name type="scientific">Petromyzon marinus</name>
    <name type="common">Sea lamprey</name>
    <dbReference type="NCBI Taxonomy" id="7757"/>
    <lineage>
        <taxon>Eukaryota</taxon>
        <taxon>Metazoa</taxon>
        <taxon>Chordata</taxon>
        <taxon>Craniata</taxon>
        <taxon>Vertebrata</taxon>
        <taxon>Cyclostomata</taxon>
        <taxon>Hyperoartia</taxon>
        <taxon>Petromyzontiformes</taxon>
        <taxon>Petromyzontidae</taxon>
        <taxon>Petromyzon</taxon>
    </lineage>
</organism>
<feature type="non-terminal residue" evidence="1">
    <location>
        <position position="38"/>
    </location>
</feature>
<sequence>TNCWNKPPSSVTTGIPNNAQALELGNNRIKRLPQGVFD</sequence>
<reference evidence="1" key="1">
    <citation type="journal article" date="2007" name="Nat. Immunol.">
        <title>Evolution and diversification of lamprey antigen receptors: evidence for involvement of an AID-APOBEC family cytosine deaminase.</title>
        <authorList>
            <person name="Rogozin I.B."/>
            <person name="Iyer L.M."/>
            <person name="Liang L."/>
            <person name="Glazko G.V."/>
            <person name="Liston V.G."/>
            <person name="Pavlov Y.I."/>
            <person name="Aravind L."/>
            <person name="Pancer Z."/>
        </authorList>
    </citation>
    <scope>NUCLEOTIDE SEQUENCE</scope>
</reference>
<reference evidence="1" key="2">
    <citation type="submission" date="2007-03" db="EMBL/GenBank/DDBJ databases">
        <authorList>
            <person name="Mardis E.R."/>
        </authorList>
    </citation>
    <scope>NUCLEOTIDE SEQUENCE</scope>
</reference>